<evidence type="ECO:0000256" key="4">
    <source>
        <dbReference type="ARBA" id="ARBA00023136"/>
    </source>
</evidence>
<feature type="transmembrane region" description="Helical" evidence="5">
    <location>
        <begin position="89"/>
        <end position="110"/>
    </location>
</feature>
<feature type="transmembrane region" description="Helical" evidence="5">
    <location>
        <begin position="61"/>
        <end position="83"/>
    </location>
</feature>
<reference evidence="7 8" key="1">
    <citation type="submission" date="2019-02" db="EMBL/GenBank/DDBJ databases">
        <title>Deep-cultivation of Planctomycetes and their phenomic and genomic characterization uncovers novel biology.</title>
        <authorList>
            <person name="Wiegand S."/>
            <person name="Jogler M."/>
            <person name="Boedeker C."/>
            <person name="Pinto D."/>
            <person name="Vollmers J."/>
            <person name="Rivas-Marin E."/>
            <person name="Kohn T."/>
            <person name="Peeters S.H."/>
            <person name="Heuer A."/>
            <person name="Rast P."/>
            <person name="Oberbeckmann S."/>
            <person name="Bunk B."/>
            <person name="Jeske O."/>
            <person name="Meyerdierks A."/>
            <person name="Storesund J.E."/>
            <person name="Kallscheuer N."/>
            <person name="Luecker S."/>
            <person name="Lage O.M."/>
            <person name="Pohl T."/>
            <person name="Merkel B.J."/>
            <person name="Hornburger P."/>
            <person name="Mueller R.-W."/>
            <person name="Bruemmer F."/>
            <person name="Labrenz M."/>
            <person name="Spormann A.M."/>
            <person name="Op Den Camp H."/>
            <person name="Overmann J."/>
            <person name="Amann R."/>
            <person name="Jetten M.S.M."/>
            <person name="Mascher T."/>
            <person name="Medema M.H."/>
            <person name="Devos D.P."/>
            <person name="Kaster A.-K."/>
            <person name="Ovreas L."/>
            <person name="Rohde M."/>
            <person name="Galperin M.Y."/>
            <person name="Jogler C."/>
        </authorList>
    </citation>
    <scope>NUCLEOTIDE SEQUENCE [LARGE SCALE GENOMIC DNA]</scope>
    <source>
        <strain evidence="7 8">Pan54</strain>
    </source>
</reference>
<keyword evidence="2 5" id="KW-0812">Transmembrane</keyword>
<comment type="subcellular location">
    <subcellularLocation>
        <location evidence="1">Membrane</location>
        <topology evidence="1">Multi-pass membrane protein</topology>
    </subcellularLocation>
</comment>
<dbReference type="Pfam" id="PF04932">
    <property type="entry name" value="Wzy_C"/>
    <property type="match status" value="1"/>
</dbReference>
<dbReference type="InterPro" id="IPR007016">
    <property type="entry name" value="O-antigen_ligase-rel_domated"/>
</dbReference>
<proteinExistence type="predicted"/>
<feature type="transmembrane region" description="Helical" evidence="5">
    <location>
        <begin position="323"/>
        <end position="343"/>
    </location>
</feature>
<feature type="domain" description="O-antigen ligase-related" evidence="6">
    <location>
        <begin position="214"/>
        <end position="332"/>
    </location>
</feature>
<feature type="transmembrane region" description="Helical" evidence="5">
    <location>
        <begin position="417"/>
        <end position="440"/>
    </location>
</feature>
<dbReference type="GO" id="GO:0016020">
    <property type="term" value="C:membrane"/>
    <property type="evidence" value="ECO:0007669"/>
    <property type="project" value="UniProtKB-SubCell"/>
</dbReference>
<keyword evidence="3 5" id="KW-1133">Transmembrane helix</keyword>
<evidence type="ECO:0000313" key="8">
    <source>
        <dbReference type="Proteomes" id="UP000316095"/>
    </source>
</evidence>
<evidence type="ECO:0000256" key="1">
    <source>
        <dbReference type="ARBA" id="ARBA00004141"/>
    </source>
</evidence>
<name>A0A5C5XB02_9PLAN</name>
<evidence type="ECO:0000259" key="6">
    <source>
        <dbReference type="Pfam" id="PF04932"/>
    </source>
</evidence>
<dbReference type="PANTHER" id="PTHR37422">
    <property type="entry name" value="TEICHURONIC ACID BIOSYNTHESIS PROTEIN TUAE"/>
    <property type="match status" value="1"/>
</dbReference>
<evidence type="ECO:0000256" key="2">
    <source>
        <dbReference type="ARBA" id="ARBA00022692"/>
    </source>
</evidence>
<dbReference type="OrthoDB" id="871774at2"/>
<evidence type="ECO:0000256" key="5">
    <source>
        <dbReference type="SAM" id="Phobius"/>
    </source>
</evidence>
<feature type="transmembrane region" description="Helical" evidence="5">
    <location>
        <begin position="246"/>
        <end position="263"/>
    </location>
</feature>
<feature type="transmembrane region" description="Helical" evidence="5">
    <location>
        <begin position="117"/>
        <end position="137"/>
    </location>
</feature>
<dbReference type="PANTHER" id="PTHR37422:SF13">
    <property type="entry name" value="LIPOPOLYSACCHARIDE BIOSYNTHESIS PROTEIN PA4999-RELATED"/>
    <property type="match status" value="1"/>
</dbReference>
<feature type="transmembrane region" description="Helical" evidence="5">
    <location>
        <begin position="34"/>
        <end position="49"/>
    </location>
</feature>
<organism evidence="7 8">
    <name type="scientific">Rubinisphaera italica</name>
    <dbReference type="NCBI Taxonomy" id="2527969"/>
    <lineage>
        <taxon>Bacteria</taxon>
        <taxon>Pseudomonadati</taxon>
        <taxon>Planctomycetota</taxon>
        <taxon>Planctomycetia</taxon>
        <taxon>Planctomycetales</taxon>
        <taxon>Planctomycetaceae</taxon>
        <taxon>Rubinisphaera</taxon>
    </lineage>
</organism>
<dbReference type="AlphaFoldDB" id="A0A5C5XB02"/>
<dbReference type="Proteomes" id="UP000316095">
    <property type="component" value="Unassembled WGS sequence"/>
</dbReference>
<dbReference type="InterPro" id="IPR051533">
    <property type="entry name" value="WaaL-like"/>
</dbReference>
<dbReference type="EMBL" id="SJPG01000001">
    <property type="protein sequence ID" value="TWT60206.1"/>
    <property type="molecule type" value="Genomic_DNA"/>
</dbReference>
<comment type="caution">
    <text evidence="7">The sequence shown here is derived from an EMBL/GenBank/DDBJ whole genome shotgun (WGS) entry which is preliminary data.</text>
</comment>
<gene>
    <name evidence="7" type="ORF">Pan54_09200</name>
</gene>
<protein>
    <recommendedName>
        <fullName evidence="6">O-antigen ligase-related domain-containing protein</fullName>
    </recommendedName>
</protein>
<keyword evidence="8" id="KW-1185">Reference proteome</keyword>
<keyword evidence="4 5" id="KW-0472">Membrane</keyword>
<feature type="transmembrane region" description="Helical" evidence="5">
    <location>
        <begin position="386"/>
        <end position="405"/>
    </location>
</feature>
<feature type="transmembrane region" description="Helical" evidence="5">
    <location>
        <begin position="363"/>
        <end position="380"/>
    </location>
</feature>
<evidence type="ECO:0000313" key="7">
    <source>
        <dbReference type="EMBL" id="TWT60206.1"/>
    </source>
</evidence>
<feature type="transmembrane region" description="Helical" evidence="5">
    <location>
        <begin position="203"/>
        <end position="220"/>
    </location>
</feature>
<sequence>MKVTPSQIGFILFLLANATIYVRPWEVFPQLEGVQIYVFLILAAVAVCHKQIQNHLAPANLFAQPIMLCVMGLLLAVPLSHITNGYLGGALRGTVMMFKTVVYFVVLVAVIDSTRRFRMFIISLALCGIFCIGVSVADYHGVIPIESLTHIKERTGYTTTGVDIFLIRLCGLGMFHDPNDMSLLIITTGFLCLSQLFDKQWGIARIFWIFPFPLLALAMWDTHSRGGLIAAGAGMMAYLAMKHGRAFAMTAIGLGVLAAPLALGRMANLDLSGGTGQQRIRLWAEGFAAIQSPKILFGIGEGMYEALANYVAHNSYVHAFVELGLFGGTMFVGCLFFAAYGLYSLKRDNDVIYDERLKYYQPYVAAILAAWCAGFLSLSRCYTPPTYSIIGMATAFINVTGIHLFPIRPVLWLNKPLAQRWLASSALVFATMFLATKLLAKF</sequence>
<evidence type="ECO:0000256" key="3">
    <source>
        <dbReference type="ARBA" id="ARBA00022989"/>
    </source>
</evidence>
<dbReference type="RefSeq" id="WP_146502358.1">
    <property type="nucleotide sequence ID" value="NZ_SJPG01000001.1"/>
</dbReference>
<feature type="transmembrane region" description="Helical" evidence="5">
    <location>
        <begin position="181"/>
        <end position="197"/>
    </location>
</feature>
<accession>A0A5C5XB02</accession>